<evidence type="ECO:0000313" key="3">
    <source>
        <dbReference type="Proteomes" id="UP000462055"/>
    </source>
</evidence>
<dbReference type="AlphaFoldDB" id="A0A6I4MN70"/>
<protein>
    <recommendedName>
        <fullName evidence="1">ATP-dependent dethiobiotin synthetase BioD</fullName>
        <ecNumber evidence="1">6.3.3.3</ecNumber>
    </recommendedName>
    <alternativeName>
        <fullName evidence="1">DTB synthetase</fullName>
        <shortName evidence="1">DTBS</shortName>
    </alternativeName>
    <alternativeName>
        <fullName evidence="1">Dethiobiotin synthase</fullName>
    </alternativeName>
</protein>
<dbReference type="InterPro" id="IPR027417">
    <property type="entry name" value="P-loop_NTPase"/>
</dbReference>
<comment type="caution">
    <text evidence="2">The sequence shown here is derived from an EMBL/GenBank/DDBJ whole genome shotgun (WGS) entry which is preliminary data.</text>
</comment>
<reference evidence="2" key="1">
    <citation type="submission" date="2019-12" db="EMBL/GenBank/DDBJ databases">
        <title>Actinomadura physcomitrii sp. nov., a novel actinomycete isolated from moss [Physcomitrium sphaericum (Ludw) Fuernr].</title>
        <authorList>
            <person name="Zhuang X."/>
        </authorList>
    </citation>
    <scope>NUCLEOTIDE SEQUENCE [LARGE SCALE GENOMIC DNA]</scope>
    <source>
        <strain evidence="2">LD22</strain>
    </source>
</reference>
<keyword evidence="1" id="KW-0547">Nucleotide-binding</keyword>
<accession>A0A6I4MN70</accession>
<dbReference type="Proteomes" id="UP000462055">
    <property type="component" value="Unassembled WGS sequence"/>
</dbReference>
<dbReference type="EMBL" id="WBMS02000050">
    <property type="protein sequence ID" value="MWA06420.1"/>
    <property type="molecule type" value="Genomic_DNA"/>
</dbReference>
<keyword evidence="3" id="KW-1185">Reference proteome</keyword>
<feature type="binding site" evidence="1">
    <location>
        <begin position="10"/>
        <end position="15"/>
    </location>
    <ligand>
        <name>ATP</name>
        <dbReference type="ChEBI" id="CHEBI:30616"/>
    </ligand>
</feature>
<name>A0A6I4MN70_9ACTN</name>
<comment type="caution">
    <text evidence="1">Lacks conserved residue(s) required for the propagation of feature annotation.</text>
</comment>
<keyword evidence="1" id="KW-0460">Magnesium</keyword>
<comment type="subunit">
    <text evidence="1">Homodimer.</text>
</comment>
<feature type="binding site" evidence="1">
    <location>
        <position position="107"/>
    </location>
    <ligand>
        <name>Mg(2+)</name>
        <dbReference type="ChEBI" id="CHEBI:18420"/>
    </ligand>
</feature>
<comment type="catalytic activity">
    <reaction evidence="1">
        <text>(7R,8S)-7,8-diammoniononanoate + CO2 + ATP = (4R,5S)-dethiobiotin + ADP + phosphate + 3 H(+)</text>
        <dbReference type="Rhea" id="RHEA:15805"/>
        <dbReference type="ChEBI" id="CHEBI:15378"/>
        <dbReference type="ChEBI" id="CHEBI:16526"/>
        <dbReference type="ChEBI" id="CHEBI:30616"/>
        <dbReference type="ChEBI" id="CHEBI:43474"/>
        <dbReference type="ChEBI" id="CHEBI:149469"/>
        <dbReference type="ChEBI" id="CHEBI:149473"/>
        <dbReference type="ChEBI" id="CHEBI:456216"/>
        <dbReference type="EC" id="6.3.3.3"/>
    </reaction>
</comment>
<dbReference type="GO" id="GO:0000287">
    <property type="term" value="F:magnesium ion binding"/>
    <property type="evidence" value="ECO:0007669"/>
    <property type="project" value="UniProtKB-UniRule"/>
</dbReference>
<keyword evidence="1" id="KW-0067">ATP-binding</keyword>
<feature type="binding site" evidence="1">
    <location>
        <position position="39"/>
    </location>
    <ligand>
        <name>substrate</name>
    </ligand>
</feature>
<dbReference type="GO" id="GO:0005829">
    <property type="term" value="C:cytosol"/>
    <property type="evidence" value="ECO:0007669"/>
    <property type="project" value="TreeGrafter"/>
</dbReference>
<dbReference type="NCBIfam" id="TIGR00347">
    <property type="entry name" value="bioD"/>
    <property type="match status" value="1"/>
</dbReference>
<feature type="binding site" evidence="1">
    <location>
        <position position="48"/>
    </location>
    <ligand>
        <name>ATP</name>
        <dbReference type="ChEBI" id="CHEBI:30616"/>
    </ligand>
</feature>
<evidence type="ECO:0000256" key="1">
    <source>
        <dbReference type="HAMAP-Rule" id="MF_00336"/>
    </source>
</evidence>
<dbReference type="Gene3D" id="3.40.50.300">
    <property type="entry name" value="P-loop containing nucleotide triphosphate hydrolases"/>
    <property type="match status" value="1"/>
</dbReference>
<dbReference type="UniPathway" id="UPA00078">
    <property type="reaction ID" value="UER00161"/>
</dbReference>
<organism evidence="2 3">
    <name type="scientific">Actinomadura physcomitrii</name>
    <dbReference type="NCBI Taxonomy" id="2650748"/>
    <lineage>
        <taxon>Bacteria</taxon>
        <taxon>Bacillati</taxon>
        <taxon>Actinomycetota</taxon>
        <taxon>Actinomycetes</taxon>
        <taxon>Streptosporangiales</taxon>
        <taxon>Thermomonosporaceae</taxon>
        <taxon>Actinomadura</taxon>
    </lineage>
</organism>
<feature type="binding site" evidence="1">
    <location>
        <position position="14"/>
    </location>
    <ligand>
        <name>Mg(2+)</name>
        <dbReference type="ChEBI" id="CHEBI:18420"/>
    </ligand>
</feature>
<evidence type="ECO:0000313" key="2">
    <source>
        <dbReference type="EMBL" id="MWA06420.1"/>
    </source>
</evidence>
<feature type="binding site" evidence="1">
    <location>
        <begin position="107"/>
        <end position="110"/>
    </location>
    <ligand>
        <name>ATP</name>
        <dbReference type="ChEBI" id="CHEBI:30616"/>
    </ligand>
</feature>
<proteinExistence type="inferred from homology"/>
<dbReference type="SUPFAM" id="SSF52540">
    <property type="entry name" value="P-loop containing nucleoside triphosphate hydrolases"/>
    <property type="match status" value="1"/>
</dbReference>
<keyword evidence="1 2" id="KW-0436">Ligase</keyword>
<keyword evidence="1" id="KW-0963">Cytoplasm</keyword>
<comment type="pathway">
    <text evidence="1">Cofactor biosynthesis; biotin biosynthesis; biotin from 7,8-diaminononanoate: step 1/2.</text>
</comment>
<feature type="active site" evidence="1">
    <location>
        <position position="35"/>
    </location>
</feature>
<dbReference type="InterPro" id="IPR004472">
    <property type="entry name" value="DTB_synth_BioD"/>
</dbReference>
<sequence length="241" mass="24635">MLVVTGTCTGVGKTIVTAALAAVAAARGASVAVVKPGQTGTDGGEPGDLDEVRRLAGVEDVHESARFPDPLSPAAAARRAGVPPVRLPDVAKHVQELAATRRLVLVEGAGGLLVRYDEEGTTIADLARWLGAAVVVATRPDLGTLNHTALTLEAMAHRGVQLAGVVIGAWPDDPDLAMRSNIRDLETIAARPLSGVLPAGASALDPAEFLLAAHRGLAPAFGGTFDPAAFREAHAPEAPQN</sequence>
<gene>
    <name evidence="1 2" type="primary">bioD</name>
    <name evidence="2" type="ORF">F8568_039965</name>
</gene>
<keyword evidence="1" id="KW-0093">Biotin biosynthesis</keyword>
<dbReference type="PANTHER" id="PTHR43210:SF5">
    <property type="entry name" value="DETHIOBIOTIN SYNTHETASE"/>
    <property type="match status" value="1"/>
</dbReference>
<feature type="binding site" evidence="1">
    <location>
        <position position="48"/>
    </location>
    <ligand>
        <name>Mg(2+)</name>
        <dbReference type="ChEBI" id="CHEBI:18420"/>
    </ligand>
</feature>
<comment type="subcellular location">
    <subcellularLocation>
        <location evidence="1">Cytoplasm</location>
    </subcellularLocation>
</comment>
<keyword evidence="1" id="KW-0479">Metal-binding</keyword>
<dbReference type="EC" id="6.3.3.3" evidence="1"/>
<comment type="similarity">
    <text evidence="1">Belongs to the dethiobiotin synthetase family.</text>
</comment>
<dbReference type="HAMAP" id="MF_00336">
    <property type="entry name" value="BioD"/>
    <property type="match status" value="1"/>
</dbReference>
<dbReference type="GO" id="GO:0005524">
    <property type="term" value="F:ATP binding"/>
    <property type="evidence" value="ECO:0007669"/>
    <property type="project" value="UniProtKB-UniRule"/>
</dbReference>
<dbReference type="CDD" id="cd03109">
    <property type="entry name" value="DTBS"/>
    <property type="match status" value="1"/>
</dbReference>
<dbReference type="GO" id="GO:0004141">
    <property type="term" value="F:dethiobiotin synthase activity"/>
    <property type="evidence" value="ECO:0007669"/>
    <property type="project" value="UniProtKB-UniRule"/>
</dbReference>
<dbReference type="GO" id="GO:0009102">
    <property type="term" value="P:biotin biosynthetic process"/>
    <property type="evidence" value="ECO:0007669"/>
    <property type="project" value="UniProtKB-UniRule"/>
</dbReference>
<dbReference type="PIRSF" id="PIRSF006755">
    <property type="entry name" value="DTB_synth"/>
    <property type="match status" value="1"/>
</dbReference>
<comment type="cofactor">
    <cofactor evidence="1">
        <name>Mg(2+)</name>
        <dbReference type="ChEBI" id="CHEBI:18420"/>
    </cofactor>
</comment>
<dbReference type="PANTHER" id="PTHR43210">
    <property type="entry name" value="DETHIOBIOTIN SYNTHETASE"/>
    <property type="match status" value="1"/>
</dbReference>
<dbReference type="Pfam" id="PF13500">
    <property type="entry name" value="AAA_26"/>
    <property type="match status" value="1"/>
</dbReference>
<comment type="function">
    <text evidence="1">Catalyzes a mechanistically unusual reaction, the ATP-dependent insertion of CO2 between the N7 and N8 nitrogen atoms of 7,8-diaminopelargonic acid (DAPA, also called 7,8-diammoniononanoate) to form a ureido ring.</text>
</comment>